<dbReference type="AlphaFoldDB" id="A0A8J6B732"/>
<evidence type="ECO:0000313" key="3">
    <source>
        <dbReference type="Proteomes" id="UP000717585"/>
    </source>
</evidence>
<evidence type="ECO:0000313" key="2">
    <source>
        <dbReference type="EMBL" id="KAG9397023.1"/>
    </source>
</evidence>
<keyword evidence="3" id="KW-1185">Reference proteome</keyword>
<name>A0A8J6B732_9EUKA</name>
<proteinExistence type="predicted"/>
<accession>A0A8J6B732</accession>
<sequence>MNQQDHLIPKTAAYVTTVGLGIALVHLTSPLDLIRGVKNVALSQVAPTIRLPHGRTPYNAKTQPIVDTDEETVHFRHIERCARLAAATYPTLIAEGTYTPNRLLPGPRGFLRIIDAVAHYRKSSEAYRRSNRTTFCRLSGVDPADILDELYIASPFKPAYITAIHHSDESVLVTVRGSISLSDLTTDLLASPVQYKEGFIHQGFLISSQWVWDRIVDSIDEAVDMYPDYKIEFIGHSMGGSCCAILADMYRDHRPDCADRVSHFTIGSPPFITRELLDRFAEFSTVVVNRGDYVSRASAANLVCFPNKTHVKRGRRFRVKAVRETMDKPLLIGGRIILLKPAPALLDFTIFPGTRQLGRMVEVEAADLTHLHVYIPLMYWEHCPHRYMRSIRLINK</sequence>
<dbReference type="SUPFAM" id="SSF53474">
    <property type="entry name" value="alpha/beta-Hydrolases"/>
    <property type="match status" value="1"/>
</dbReference>
<gene>
    <name evidence="2" type="ORF">J8273_1374</name>
</gene>
<feature type="domain" description="Fungal lipase-type" evidence="1">
    <location>
        <begin position="173"/>
        <end position="300"/>
    </location>
</feature>
<reference evidence="2" key="1">
    <citation type="submission" date="2021-05" db="EMBL/GenBank/DDBJ databases">
        <title>A free-living protist that lacks canonical eukaryotic 1 DNA replication and segregation systems.</title>
        <authorList>
            <person name="Salas-Leiva D.E."/>
            <person name="Tromer E.C."/>
            <person name="Curtis B.A."/>
            <person name="Jerlstrom-Hultqvist J."/>
            <person name="Kolisko M."/>
            <person name="Yi Z."/>
            <person name="Salas-Leiva J.S."/>
            <person name="Gallot-Lavallee L."/>
            <person name="Kops G.J.P.L."/>
            <person name="Archibald J.M."/>
            <person name="Simpson A.G.B."/>
            <person name="Roger A.J."/>
        </authorList>
    </citation>
    <scope>NUCLEOTIDE SEQUENCE</scope>
    <source>
        <strain evidence="2">BICM</strain>
    </source>
</reference>
<dbReference type="Gene3D" id="3.40.50.1820">
    <property type="entry name" value="alpha/beta hydrolase"/>
    <property type="match status" value="1"/>
</dbReference>
<organism evidence="2 3">
    <name type="scientific">Carpediemonas membranifera</name>
    <dbReference type="NCBI Taxonomy" id="201153"/>
    <lineage>
        <taxon>Eukaryota</taxon>
        <taxon>Metamonada</taxon>
        <taxon>Carpediemonas-like organisms</taxon>
        <taxon>Carpediemonas</taxon>
    </lineage>
</organism>
<dbReference type="PANTHER" id="PTHR46023">
    <property type="entry name" value="LIPASE CLASS 3 PROTEIN-LIKE"/>
    <property type="match status" value="1"/>
</dbReference>
<dbReference type="OrthoDB" id="438440at2759"/>
<protein>
    <submittedName>
        <fullName evidence="2">Lipase (Class 3)</fullName>
    </submittedName>
</protein>
<dbReference type="EMBL" id="JAHDYR010000004">
    <property type="protein sequence ID" value="KAG9397023.1"/>
    <property type="molecule type" value="Genomic_DNA"/>
</dbReference>
<dbReference type="PANTHER" id="PTHR46023:SF6">
    <property type="entry name" value="LIPASE CLASS 3 FAMILY PROTEIN"/>
    <property type="match status" value="1"/>
</dbReference>
<dbReference type="InterPro" id="IPR029058">
    <property type="entry name" value="AB_hydrolase_fold"/>
</dbReference>
<evidence type="ECO:0000259" key="1">
    <source>
        <dbReference type="Pfam" id="PF01764"/>
    </source>
</evidence>
<comment type="caution">
    <text evidence="2">The sequence shown here is derived from an EMBL/GenBank/DDBJ whole genome shotgun (WGS) entry which is preliminary data.</text>
</comment>
<dbReference type="CDD" id="cd00519">
    <property type="entry name" value="Lipase_3"/>
    <property type="match status" value="1"/>
</dbReference>
<dbReference type="InterPro" id="IPR002921">
    <property type="entry name" value="Fungal_lipase-type"/>
</dbReference>
<dbReference type="Proteomes" id="UP000717585">
    <property type="component" value="Unassembled WGS sequence"/>
</dbReference>
<dbReference type="Pfam" id="PF01764">
    <property type="entry name" value="Lipase_3"/>
    <property type="match status" value="1"/>
</dbReference>
<dbReference type="GO" id="GO:0006629">
    <property type="term" value="P:lipid metabolic process"/>
    <property type="evidence" value="ECO:0007669"/>
    <property type="project" value="InterPro"/>
</dbReference>